<accession>A0A8N1SC78</accession>
<dbReference type="Pfam" id="PF02949">
    <property type="entry name" value="7tm_6"/>
    <property type="match status" value="1"/>
</dbReference>
<evidence type="ECO:0000256" key="6">
    <source>
        <dbReference type="ARBA" id="ARBA00022989"/>
    </source>
</evidence>
<dbReference type="AlphaFoldDB" id="A0A8N1SC78"/>
<evidence type="ECO:0000256" key="10">
    <source>
        <dbReference type="SAM" id="Phobius"/>
    </source>
</evidence>
<protein>
    <submittedName>
        <fullName evidence="12">Uncharacterized protein LOC105433964</fullName>
    </submittedName>
</protein>
<reference evidence="12" key="1">
    <citation type="submission" date="2025-08" db="UniProtKB">
        <authorList>
            <consortium name="RefSeq"/>
        </authorList>
    </citation>
    <scope>IDENTIFICATION</scope>
</reference>
<keyword evidence="11" id="KW-1185">Reference proteome</keyword>
<dbReference type="InterPro" id="IPR004117">
    <property type="entry name" value="7tm6_olfct_rcpt"/>
</dbReference>
<evidence type="ECO:0000256" key="2">
    <source>
        <dbReference type="ARBA" id="ARBA00022475"/>
    </source>
</evidence>
<name>A0A8N1SC78_9HYME</name>
<comment type="subcellular location">
    <subcellularLocation>
        <location evidence="1">Cell membrane</location>
        <topology evidence="1">Multi-pass membrane protein</topology>
    </subcellularLocation>
</comment>
<feature type="transmembrane region" description="Helical" evidence="10">
    <location>
        <begin position="27"/>
        <end position="49"/>
    </location>
</feature>
<evidence type="ECO:0000256" key="4">
    <source>
        <dbReference type="ARBA" id="ARBA00022692"/>
    </source>
</evidence>
<proteinExistence type="predicted"/>
<keyword evidence="7 10" id="KW-0472">Membrane</keyword>
<evidence type="ECO:0000256" key="8">
    <source>
        <dbReference type="ARBA" id="ARBA00023170"/>
    </source>
</evidence>
<gene>
    <name evidence="12" type="primary">LOC105433964</name>
</gene>
<keyword evidence="2" id="KW-1003">Cell membrane</keyword>
<keyword evidence="9" id="KW-0807">Transducer</keyword>
<dbReference type="GO" id="GO:0005886">
    <property type="term" value="C:plasma membrane"/>
    <property type="evidence" value="ECO:0007669"/>
    <property type="project" value="UniProtKB-SubCell"/>
</dbReference>
<dbReference type="GO" id="GO:0005549">
    <property type="term" value="F:odorant binding"/>
    <property type="evidence" value="ECO:0007669"/>
    <property type="project" value="InterPro"/>
</dbReference>
<evidence type="ECO:0000313" key="12">
    <source>
        <dbReference type="RefSeq" id="XP_025075832.1"/>
    </source>
</evidence>
<evidence type="ECO:0000256" key="9">
    <source>
        <dbReference type="ARBA" id="ARBA00023224"/>
    </source>
</evidence>
<dbReference type="GO" id="GO:0007165">
    <property type="term" value="P:signal transduction"/>
    <property type="evidence" value="ECO:0007669"/>
    <property type="project" value="UniProtKB-KW"/>
</dbReference>
<keyword evidence="5" id="KW-0552">Olfaction</keyword>
<evidence type="ECO:0000256" key="3">
    <source>
        <dbReference type="ARBA" id="ARBA00022606"/>
    </source>
</evidence>
<sequence length="171" mass="19621">MIKNDWLKSKTANERDVMIKQARIARIFTILGFFIMLLSLILAVILPAFGISMRYLTNKTDPGKLLPIQTYYIYDRDKSPLYEITYIVQSIGLSTLAMVYTSTDSFLGLLVFHVCGQLENLKKRIICLNKFHFESALSCSVQDHIRLIREFFCSLLKTSGGYISVLLAHRE</sequence>
<dbReference type="GO" id="GO:0004984">
    <property type="term" value="F:olfactory receptor activity"/>
    <property type="evidence" value="ECO:0007669"/>
    <property type="project" value="InterPro"/>
</dbReference>
<dbReference type="RefSeq" id="XP_025075832.1">
    <property type="nucleotide sequence ID" value="XM_025220047.1"/>
</dbReference>
<keyword evidence="8" id="KW-0675">Receptor</keyword>
<evidence type="ECO:0000313" key="11">
    <source>
        <dbReference type="Proteomes" id="UP000504615"/>
    </source>
</evidence>
<evidence type="ECO:0000256" key="1">
    <source>
        <dbReference type="ARBA" id="ARBA00004651"/>
    </source>
</evidence>
<organism evidence="11 12">
    <name type="scientific">Pogonomyrmex barbatus</name>
    <name type="common">red harvester ant</name>
    <dbReference type="NCBI Taxonomy" id="144034"/>
    <lineage>
        <taxon>Eukaryota</taxon>
        <taxon>Metazoa</taxon>
        <taxon>Ecdysozoa</taxon>
        <taxon>Arthropoda</taxon>
        <taxon>Hexapoda</taxon>
        <taxon>Insecta</taxon>
        <taxon>Pterygota</taxon>
        <taxon>Neoptera</taxon>
        <taxon>Endopterygota</taxon>
        <taxon>Hymenoptera</taxon>
        <taxon>Apocrita</taxon>
        <taxon>Aculeata</taxon>
        <taxon>Formicoidea</taxon>
        <taxon>Formicidae</taxon>
        <taxon>Myrmicinae</taxon>
        <taxon>Pogonomyrmex</taxon>
    </lineage>
</organism>
<keyword evidence="3" id="KW-0716">Sensory transduction</keyword>
<dbReference type="GeneID" id="105433964"/>
<dbReference type="PANTHER" id="PTHR21137">
    <property type="entry name" value="ODORANT RECEPTOR"/>
    <property type="match status" value="1"/>
</dbReference>
<keyword evidence="6 10" id="KW-1133">Transmembrane helix</keyword>
<evidence type="ECO:0000256" key="5">
    <source>
        <dbReference type="ARBA" id="ARBA00022725"/>
    </source>
</evidence>
<dbReference type="Proteomes" id="UP000504615">
    <property type="component" value="Unplaced"/>
</dbReference>
<dbReference type="OrthoDB" id="7634903at2759"/>
<keyword evidence="4 10" id="KW-0812">Transmembrane</keyword>
<evidence type="ECO:0000256" key="7">
    <source>
        <dbReference type="ARBA" id="ARBA00023136"/>
    </source>
</evidence>
<dbReference type="PANTHER" id="PTHR21137:SF35">
    <property type="entry name" value="ODORANT RECEPTOR 19A-RELATED"/>
    <property type="match status" value="1"/>
</dbReference>